<dbReference type="Proteomes" id="UP000199516">
    <property type="component" value="Unassembled WGS sequence"/>
</dbReference>
<dbReference type="Pfam" id="PF01904">
    <property type="entry name" value="DUF72"/>
    <property type="match status" value="1"/>
</dbReference>
<dbReference type="PANTHER" id="PTHR30348:SF13">
    <property type="entry name" value="UPF0759 PROTEIN YUNF"/>
    <property type="match status" value="1"/>
</dbReference>
<dbReference type="RefSeq" id="WP_091662886.1">
    <property type="nucleotide sequence ID" value="NZ_FONT01000006.1"/>
</dbReference>
<dbReference type="PANTHER" id="PTHR30348">
    <property type="entry name" value="UNCHARACTERIZED PROTEIN YECE"/>
    <property type="match status" value="1"/>
</dbReference>
<evidence type="ECO:0000313" key="2">
    <source>
        <dbReference type="Proteomes" id="UP000199516"/>
    </source>
</evidence>
<evidence type="ECO:0000313" key="1">
    <source>
        <dbReference type="EMBL" id="SFE94536.1"/>
    </source>
</evidence>
<dbReference type="AlphaFoldDB" id="A0A1I2EPW6"/>
<dbReference type="Gene3D" id="3.20.20.410">
    <property type="entry name" value="Protein of unknown function UPF0759"/>
    <property type="match status" value="1"/>
</dbReference>
<organism evidence="1 2">
    <name type="scientific">Alteribacillus iranensis</name>
    <dbReference type="NCBI Taxonomy" id="930128"/>
    <lineage>
        <taxon>Bacteria</taxon>
        <taxon>Bacillati</taxon>
        <taxon>Bacillota</taxon>
        <taxon>Bacilli</taxon>
        <taxon>Bacillales</taxon>
        <taxon>Bacillaceae</taxon>
        <taxon>Alteribacillus</taxon>
    </lineage>
</organism>
<reference evidence="1 2" key="1">
    <citation type="submission" date="2016-10" db="EMBL/GenBank/DDBJ databases">
        <authorList>
            <person name="de Groot N.N."/>
        </authorList>
    </citation>
    <scope>NUCLEOTIDE SEQUENCE [LARGE SCALE GENOMIC DNA]</scope>
    <source>
        <strain evidence="1 2">DSM 23995</strain>
    </source>
</reference>
<name>A0A1I2EPW6_9BACI</name>
<keyword evidence="2" id="KW-1185">Reference proteome</keyword>
<dbReference type="OrthoDB" id="9780310at2"/>
<proteinExistence type="predicted"/>
<dbReference type="EMBL" id="FONT01000006">
    <property type="protein sequence ID" value="SFE94536.1"/>
    <property type="molecule type" value="Genomic_DNA"/>
</dbReference>
<sequence>MIEVGLTGWGDHDYIYPPGTRPGEKLEVYSSHFPIVEVDASFYAVQPVKNYKKWIDQTPERFSFIVKAYQGITGHQRGEIPFSSIHEMFKAYVESVKEVKESNKLGMILCQFPPWFDCTKENVAYLRFVREKLAAFPCALEFRHQSWFSPELKDKTLQFMKEEEWIHSICDEPQIEEGSVPMVLHPTHDNKTLVRLHGRNREAWKRPVKGKKWREVRYLYDYSTEELRDCFEKIRGLENHSRNVYVLFNNNSGGHAAPNAKQFLKLAGISYEGLAPRQISLFDDDLET</sequence>
<dbReference type="InterPro" id="IPR036520">
    <property type="entry name" value="UPF0759_sf"/>
</dbReference>
<accession>A0A1I2EPW6</accession>
<gene>
    <name evidence="1" type="ORF">SAMN05192532_106148</name>
</gene>
<dbReference type="InterPro" id="IPR002763">
    <property type="entry name" value="DUF72"/>
</dbReference>
<protein>
    <submittedName>
        <fullName evidence="1">Uncharacterized conserved protein YecE, DUF72 family</fullName>
    </submittedName>
</protein>
<dbReference type="SUPFAM" id="SSF117396">
    <property type="entry name" value="TM1631-like"/>
    <property type="match status" value="1"/>
</dbReference>
<dbReference type="STRING" id="930128.SAMN05192532_106148"/>